<dbReference type="Gene3D" id="3.40.50.300">
    <property type="entry name" value="P-loop containing nucleotide triphosphate hydrolases"/>
    <property type="match status" value="1"/>
</dbReference>
<feature type="domain" description="Nephrocystin 3-like N-terminal" evidence="2">
    <location>
        <begin position="89"/>
        <end position="253"/>
    </location>
</feature>
<dbReference type="PANTHER" id="PTHR10039">
    <property type="entry name" value="AMELOGENIN"/>
    <property type="match status" value="1"/>
</dbReference>
<dbReference type="InterPro" id="IPR056884">
    <property type="entry name" value="NPHP3-like_N"/>
</dbReference>
<dbReference type="SUPFAM" id="SSF52540">
    <property type="entry name" value="P-loop containing nucleoside triphosphate hydrolases"/>
    <property type="match status" value="1"/>
</dbReference>
<sequence>MLCALAMGEYLPALFLKLSLTMFTNAKNFSILGGNFTVNTGEGESPGIAQVMNMLKIYISPGAMHDSAVRSDVPKCHEDTRVAIVKKICVWRLSSTDRPFLWMYGPAGCGKTTIAQTIAEKFDNDGTLAASFFFSRSAPGRPTSKDQFIATIAYQLCLSLRGFHSHISRVLLDNPAIFDKALSKQADELVIKPLKAFADAQASHANAVLTPRVILIDGLDECSPLESQKEILDVMVHCQYQSPIPLMFLISSRPEAIIRTRFSHGSLGPLTEGLPLDNDYRAPRDIYVFVISKFNEIIENHPAGADLPSDWPSNADVQYLVEKSSGQFIYTSVAMKYIADIHRHPVHSLKDIIGLSSSKSAPFSDLDALYIHCLSSVPPQNLDYVLDIFLWMMTEVFWIIDSAGKFDHPRDSPIRTKSLYWADRLFGGRMLGITRTHLDGLHSIVYVPNNSTEGLAFFHASFSDFLYDQSRSGPFCVDPEASSTRLALRLCARIDFIYPGLEVTSEVCTFSPQF</sequence>
<dbReference type="OrthoDB" id="4760524at2759"/>
<reference evidence="3 4" key="1">
    <citation type="journal article" date="2020" name="ISME J.">
        <title>Uncovering the hidden diversity of litter-decomposition mechanisms in mushroom-forming fungi.</title>
        <authorList>
            <person name="Floudas D."/>
            <person name="Bentzer J."/>
            <person name="Ahren D."/>
            <person name="Johansson T."/>
            <person name="Persson P."/>
            <person name="Tunlid A."/>
        </authorList>
    </citation>
    <scope>NUCLEOTIDE SEQUENCE [LARGE SCALE GENOMIC DNA]</scope>
    <source>
        <strain evidence="3 4">CBS 101986</strain>
    </source>
</reference>
<proteinExistence type="predicted"/>
<keyword evidence="1" id="KW-0677">Repeat</keyword>
<evidence type="ECO:0000313" key="3">
    <source>
        <dbReference type="EMBL" id="KAF5328632.1"/>
    </source>
</evidence>
<name>A0A8H5F9P2_9AGAR</name>
<gene>
    <name evidence="3" type="ORF">D9619_011614</name>
</gene>
<evidence type="ECO:0000259" key="2">
    <source>
        <dbReference type="Pfam" id="PF24883"/>
    </source>
</evidence>
<dbReference type="InterPro" id="IPR027417">
    <property type="entry name" value="P-loop_NTPase"/>
</dbReference>
<organism evidence="3 4">
    <name type="scientific">Psilocybe cf. subviscida</name>
    <dbReference type="NCBI Taxonomy" id="2480587"/>
    <lineage>
        <taxon>Eukaryota</taxon>
        <taxon>Fungi</taxon>
        <taxon>Dikarya</taxon>
        <taxon>Basidiomycota</taxon>
        <taxon>Agaricomycotina</taxon>
        <taxon>Agaricomycetes</taxon>
        <taxon>Agaricomycetidae</taxon>
        <taxon>Agaricales</taxon>
        <taxon>Agaricineae</taxon>
        <taxon>Strophariaceae</taxon>
        <taxon>Psilocybe</taxon>
    </lineage>
</organism>
<evidence type="ECO:0000313" key="4">
    <source>
        <dbReference type="Proteomes" id="UP000567179"/>
    </source>
</evidence>
<comment type="caution">
    <text evidence="3">The sequence shown here is derived from an EMBL/GenBank/DDBJ whole genome shotgun (WGS) entry which is preliminary data.</text>
</comment>
<keyword evidence="4" id="KW-1185">Reference proteome</keyword>
<dbReference type="AlphaFoldDB" id="A0A8H5F9P2"/>
<dbReference type="Proteomes" id="UP000567179">
    <property type="component" value="Unassembled WGS sequence"/>
</dbReference>
<accession>A0A8H5F9P2</accession>
<evidence type="ECO:0000256" key="1">
    <source>
        <dbReference type="ARBA" id="ARBA00022737"/>
    </source>
</evidence>
<dbReference type="PANTHER" id="PTHR10039:SF17">
    <property type="entry name" value="FUNGAL STAND N-TERMINAL GOODBYE DOMAIN-CONTAINING PROTEIN-RELATED"/>
    <property type="match status" value="1"/>
</dbReference>
<dbReference type="EMBL" id="JAACJJ010000003">
    <property type="protein sequence ID" value="KAF5328632.1"/>
    <property type="molecule type" value="Genomic_DNA"/>
</dbReference>
<protein>
    <recommendedName>
        <fullName evidence="2">Nephrocystin 3-like N-terminal domain-containing protein</fullName>
    </recommendedName>
</protein>
<dbReference type="Pfam" id="PF24883">
    <property type="entry name" value="NPHP3_N"/>
    <property type="match status" value="1"/>
</dbReference>